<reference evidence="2" key="1">
    <citation type="submission" date="2020-11" db="EMBL/GenBank/DDBJ databases">
        <authorList>
            <person name="Tran Van P."/>
        </authorList>
    </citation>
    <scope>NUCLEOTIDE SEQUENCE</scope>
</reference>
<feature type="compositionally biased region" description="Basic and acidic residues" evidence="1">
    <location>
        <begin position="201"/>
        <end position="214"/>
    </location>
</feature>
<feature type="region of interest" description="Disordered" evidence="1">
    <location>
        <begin position="201"/>
        <end position="221"/>
    </location>
</feature>
<sequence length="221" mass="24424">MSRMGISRFKSRSGELGAELGRLNLEEGNPHFRGGRVESHLRKTCPSSSDRDSNLNFPVLGSLSQHEISALANYATEADRRSRDASLKRSIPEILHEISSYPWTRNLHRRTNAPYLSPVLHAEDYEASVDKTSLSPVLMCRVDGGVERFGSNALSLSFSAPRPPHTHTYSLLCCPACWSTPSATPGDPKDLVFATARDGTDWRKGYGKGKENQALRENTVP</sequence>
<gene>
    <name evidence="2" type="ORF">TPSB3V08_LOCUS3749</name>
</gene>
<evidence type="ECO:0000256" key="1">
    <source>
        <dbReference type="SAM" id="MobiDB-lite"/>
    </source>
</evidence>
<dbReference type="EMBL" id="OD001680">
    <property type="protein sequence ID" value="CAD7402831.1"/>
    <property type="molecule type" value="Genomic_DNA"/>
</dbReference>
<evidence type="ECO:0000313" key="2">
    <source>
        <dbReference type="EMBL" id="CAD7402831.1"/>
    </source>
</evidence>
<dbReference type="AlphaFoldDB" id="A0A7R9H017"/>
<accession>A0A7R9H017</accession>
<proteinExistence type="predicted"/>
<organism evidence="2">
    <name type="scientific">Timema poppense</name>
    <name type="common">Walking stick</name>
    <dbReference type="NCBI Taxonomy" id="170557"/>
    <lineage>
        <taxon>Eukaryota</taxon>
        <taxon>Metazoa</taxon>
        <taxon>Ecdysozoa</taxon>
        <taxon>Arthropoda</taxon>
        <taxon>Hexapoda</taxon>
        <taxon>Insecta</taxon>
        <taxon>Pterygota</taxon>
        <taxon>Neoptera</taxon>
        <taxon>Polyneoptera</taxon>
        <taxon>Phasmatodea</taxon>
        <taxon>Timematodea</taxon>
        <taxon>Timematoidea</taxon>
        <taxon>Timematidae</taxon>
        <taxon>Timema</taxon>
    </lineage>
</organism>
<protein>
    <submittedName>
        <fullName evidence="2">Uncharacterized protein</fullName>
    </submittedName>
</protein>
<name>A0A7R9H017_TIMPO</name>